<proteinExistence type="predicted"/>
<feature type="coiled-coil region" evidence="1">
    <location>
        <begin position="281"/>
        <end position="366"/>
    </location>
</feature>
<keyword evidence="1" id="KW-0175">Coiled coil</keyword>
<gene>
    <name evidence="2" type="ORF">H9849_05495</name>
</gene>
<accession>A0A9D1X3T6</accession>
<evidence type="ECO:0000256" key="1">
    <source>
        <dbReference type="SAM" id="Coils"/>
    </source>
</evidence>
<organism evidence="2 3">
    <name type="scientific">Candidatus Anaerobutyricum stercoripullorum</name>
    <dbReference type="NCBI Taxonomy" id="2838456"/>
    <lineage>
        <taxon>Bacteria</taxon>
        <taxon>Bacillati</taxon>
        <taxon>Bacillota</taxon>
        <taxon>Clostridia</taxon>
        <taxon>Lachnospirales</taxon>
        <taxon>Lachnospiraceae</taxon>
        <taxon>Anaerobutyricum</taxon>
    </lineage>
</organism>
<evidence type="ECO:0000313" key="2">
    <source>
        <dbReference type="EMBL" id="HIX72458.1"/>
    </source>
</evidence>
<dbReference type="EMBL" id="DXEQ01000154">
    <property type="protein sequence ID" value="HIX72458.1"/>
    <property type="molecule type" value="Genomic_DNA"/>
</dbReference>
<dbReference type="Proteomes" id="UP000886805">
    <property type="component" value="Unassembled WGS sequence"/>
</dbReference>
<name>A0A9D1X3T6_9FIRM</name>
<protein>
    <submittedName>
        <fullName evidence="2">Uncharacterized protein</fullName>
    </submittedName>
</protein>
<reference evidence="2" key="1">
    <citation type="journal article" date="2021" name="PeerJ">
        <title>Extensive microbial diversity within the chicken gut microbiome revealed by metagenomics and culture.</title>
        <authorList>
            <person name="Gilroy R."/>
            <person name="Ravi A."/>
            <person name="Getino M."/>
            <person name="Pursley I."/>
            <person name="Horton D.L."/>
            <person name="Alikhan N.F."/>
            <person name="Baker D."/>
            <person name="Gharbi K."/>
            <person name="Hall N."/>
            <person name="Watson M."/>
            <person name="Adriaenssens E.M."/>
            <person name="Foster-Nyarko E."/>
            <person name="Jarju S."/>
            <person name="Secka A."/>
            <person name="Antonio M."/>
            <person name="Oren A."/>
            <person name="Chaudhuri R.R."/>
            <person name="La Ragione R."/>
            <person name="Hildebrand F."/>
            <person name="Pallen M.J."/>
        </authorList>
    </citation>
    <scope>NUCLEOTIDE SEQUENCE</scope>
    <source>
        <strain evidence="2">ChiSxjej3B15-1167</strain>
    </source>
</reference>
<reference evidence="2" key="2">
    <citation type="submission" date="2021-04" db="EMBL/GenBank/DDBJ databases">
        <authorList>
            <person name="Gilroy R."/>
        </authorList>
    </citation>
    <scope>NUCLEOTIDE SEQUENCE</scope>
    <source>
        <strain evidence="2">ChiSxjej3B15-1167</strain>
    </source>
</reference>
<comment type="caution">
    <text evidence="2">The sequence shown here is derived from an EMBL/GenBank/DDBJ whole genome shotgun (WGS) entry which is preliminary data.</text>
</comment>
<dbReference type="AlphaFoldDB" id="A0A9D1X3T6"/>
<sequence>MLLFSTILDINESMTKDDFIRLVIEWNQGSPHVSNIIPGIEWNGERNIRFGDDRLWLAIEEYRNQNIIAVRYEKQEGDGSVWDTDYVMNFTTMKMAVRLDRSYTQEALASGSRFSTPYFITLLMERGYLKKDGDLAVLQTPVIIDEDNLELVSEIINGNKRYKLPVVYISRTYCDEDPVNVRLLAGRLKGVAHVLVQKSNVTNPRLKKMCSDQNEYYGAIGIYYPNQALGHRRYLYRSSIGFDTFLSEKVVRDVIQYSNLQRIDSLYTWQGVNNAVLKDRLASQRADRLAAEAAQKRAEQEATHLLDTLDEEERRIRKQAFDDARSEANKILDSFDEDIARLQNQIEELTKTNEVLRLENQGLKAKLDSSDSVPVIYMGDEYEFYQGEVKDIILSVLSDALSKIPQKSRRMDIIKDIIDSNDYQRINEKKADEIKRLLKNYSGMSGKLKKALIDLGFNIAEEGKHCKVTYYGDERYQTVFAKTPSDGRSGKNNAQVVIRMSF</sequence>
<evidence type="ECO:0000313" key="3">
    <source>
        <dbReference type="Proteomes" id="UP000886805"/>
    </source>
</evidence>